<evidence type="ECO:0000313" key="4">
    <source>
        <dbReference type="Proteomes" id="UP001595713"/>
    </source>
</evidence>
<organism evidence="3 4">
    <name type="scientific">Sphingomonas hylomeconis</name>
    <dbReference type="NCBI Taxonomy" id="1395958"/>
    <lineage>
        <taxon>Bacteria</taxon>
        <taxon>Pseudomonadati</taxon>
        <taxon>Pseudomonadota</taxon>
        <taxon>Alphaproteobacteria</taxon>
        <taxon>Sphingomonadales</taxon>
        <taxon>Sphingomonadaceae</taxon>
        <taxon>Sphingomonas</taxon>
    </lineage>
</organism>
<proteinExistence type="inferred from homology"/>
<dbReference type="PANTHER" id="PTHR46268:SF15">
    <property type="entry name" value="UNIVERSAL STRESS PROTEIN HP_0031"/>
    <property type="match status" value="1"/>
</dbReference>
<feature type="domain" description="UspA" evidence="2">
    <location>
        <begin position="136"/>
        <end position="265"/>
    </location>
</feature>
<gene>
    <name evidence="3" type="ORF">ACFONA_12065</name>
</gene>
<dbReference type="Gene3D" id="3.40.50.12370">
    <property type="match status" value="1"/>
</dbReference>
<sequence length="275" mass="28109">MRRLLAVTTSCDPSHAAIERAGQLAARDCADLRLIALLPHDTPAADCAAATAALDDRAEALAARRPCIASLTARATAGEEAAVMLAEAADYRADMIVLPGPADNGAAGLAAAAIDQVVRTAIAPVLIVQAPPERPYRRLLVAVDDDPTAEAVLHLACLVDSAAEIIAVHAYQPGVGGADAAERAEHEARLAAMLHAVVAQHPAIAARCTAIAVPGPILSVLVGATLDHAPDLLVLGTHARHGIALLLHGSVARSVVAALPFDILVGHVGGKDHHD</sequence>
<dbReference type="SUPFAM" id="SSF52402">
    <property type="entry name" value="Adenine nucleotide alpha hydrolases-like"/>
    <property type="match status" value="2"/>
</dbReference>
<dbReference type="RefSeq" id="WP_261294264.1">
    <property type="nucleotide sequence ID" value="NZ_JANQBK010000005.1"/>
</dbReference>
<dbReference type="EMBL" id="JBHRXP010000007">
    <property type="protein sequence ID" value="MFC3580901.1"/>
    <property type="molecule type" value="Genomic_DNA"/>
</dbReference>
<reference evidence="4" key="1">
    <citation type="journal article" date="2019" name="Int. J. Syst. Evol. Microbiol.">
        <title>The Global Catalogue of Microorganisms (GCM) 10K type strain sequencing project: providing services to taxonomists for standard genome sequencing and annotation.</title>
        <authorList>
            <consortium name="The Broad Institute Genomics Platform"/>
            <consortium name="The Broad Institute Genome Sequencing Center for Infectious Disease"/>
            <person name="Wu L."/>
            <person name="Ma J."/>
        </authorList>
    </citation>
    <scope>NUCLEOTIDE SEQUENCE [LARGE SCALE GENOMIC DNA]</scope>
    <source>
        <strain evidence="4">KCTC 42739</strain>
    </source>
</reference>
<evidence type="ECO:0000313" key="3">
    <source>
        <dbReference type="EMBL" id="MFC3580901.1"/>
    </source>
</evidence>
<dbReference type="CDD" id="cd00293">
    <property type="entry name" value="USP-like"/>
    <property type="match status" value="1"/>
</dbReference>
<feature type="domain" description="UspA" evidence="2">
    <location>
        <begin position="1"/>
        <end position="128"/>
    </location>
</feature>
<comment type="caution">
    <text evidence="3">The sequence shown here is derived from an EMBL/GenBank/DDBJ whole genome shotgun (WGS) entry which is preliminary data.</text>
</comment>
<name>A0ABV7SXQ1_9SPHN</name>
<protein>
    <submittedName>
        <fullName evidence="3">Universal stress protein</fullName>
    </submittedName>
</protein>
<dbReference type="Pfam" id="PF00582">
    <property type="entry name" value="Usp"/>
    <property type="match status" value="2"/>
</dbReference>
<dbReference type="Proteomes" id="UP001595713">
    <property type="component" value="Unassembled WGS sequence"/>
</dbReference>
<comment type="similarity">
    <text evidence="1">Belongs to the universal stress protein A family.</text>
</comment>
<evidence type="ECO:0000256" key="1">
    <source>
        <dbReference type="ARBA" id="ARBA00008791"/>
    </source>
</evidence>
<dbReference type="InterPro" id="IPR006016">
    <property type="entry name" value="UspA"/>
</dbReference>
<evidence type="ECO:0000259" key="2">
    <source>
        <dbReference type="Pfam" id="PF00582"/>
    </source>
</evidence>
<dbReference type="PRINTS" id="PR01438">
    <property type="entry name" value="UNVRSLSTRESS"/>
</dbReference>
<keyword evidence="4" id="KW-1185">Reference proteome</keyword>
<accession>A0ABV7SXQ1</accession>
<dbReference type="InterPro" id="IPR006015">
    <property type="entry name" value="Universal_stress_UspA"/>
</dbReference>
<dbReference type="PANTHER" id="PTHR46268">
    <property type="entry name" value="STRESS RESPONSE PROTEIN NHAX"/>
    <property type="match status" value="1"/>
</dbReference>